<comment type="caution">
    <text evidence="7">The sequence shown here is derived from an EMBL/GenBank/DDBJ whole genome shotgun (WGS) entry which is preliminary data.</text>
</comment>
<dbReference type="InterPro" id="IPR000742">
    <property type="entry name" value="EGF"/>
</dbReference>
<dbReference type="PROSITE" id="PS01248">
    <property type="entry name" value="EGF_LAM_1"/>
    <property type="match status" value="1"/>
</dbReference>
<evidence type="ECO:0000313" key="7">
    <source>
        <dbReference type="EMBL" id="KAG3205543.1"/>
    </source>
</evidence>
<dbReference type="Gene3D" id="2.60.40.2030">
    <property type="match status" value="1"/>
</dbReference>
<proteinExistence type="predicted"/>
<evidence type="ECO:0000256" key="4">
    <source>
        <dbReference type="PROSITE-ProRule" id="PRU00076"/>
    </source>
</evidence>
<feature type="signal peptide" evidence="5">
    <location>
        <begin position="1"/>
        <end position="21"/>
    </location>
</feature>
<dbReference type="SUPFAM" id="SSF141072">
    <property type="entry name" value="CalX-like"/>
    <property type="match status" value="1"/>
</dbReference>
<dbReference type="InterPro" id="IPR002049">
    <property type="entry name" value="LE_dom"/>
</dbReference>
<dbReference type="InterPro" id="IPR003644">
    <property type="entry name" value="Calx_beta"/>
</dbReference>
<gene>
    <name evidence="7" type="ORF">PC129_g22037</name>
</gene>
<comment type="caution">
    <text evidence="4">Lacks conserved residue(s) required for the propagation of feature annotation.</text>
</comment>
<sequence length="435" mass="47215">MPSVLVVLLLLLLLLLLSAGAFRVINSSTDSVIGTHAVFEPYEAGYVGYYGDPSNPSAERLNEGSPYSPDTPRIFFSAPLQQSCPGMLGPGHNGEFYCFSREYGNCDRRSGLCVCNQGYTGLDCTACQPGYFKRGGLCFAKKSCPNDCSRGGECDYATGTCTCAPTRRGVDCSQKFCAFDEKCVSCTSTVCLQCVEKFYVDPTTQTCVSCARYDPRCLSCNSHMCLTCADLQLNSVRRSGARRIDQPLPEDERLREFSQKFVYGSQDPRVFDEAESFTLAPAAYSSLPLNESSVGCTQGGNADAGWTCSSFAESHRVCGHRGVFSFVSPLYAIAEAAGSITVTVQRSGGGLGRAALLYDLEHVTTTPGDVSPSMFYTSSQRLDFFPGVVSLAFKLQIHDDHVLGSSKTFRLRLREPFVPSDLLSVAPATLGNQWR</sequence>
<evidence type="ECO:0000259" key="6">
    <source>
        <dbReference type="PROSITE" id="PS50026"/>
    </source>
</evidence>
<dbReference type="PROSITE" id="PS00022">
    <property type="entry name" value="EGF_1"/>
    <property type="match status" value="1"/>
</dbReference>
<dbReference type="CDD" id="cd00055">
    <property type="entry name" value="EGF_Lam"/>
    <property type="match status" value="1"/>
</dbReference>
<reference evidence="7" key="1">
    <citation type="submission" date="2018-05" db="EMBL/GenBank/DDBJ databases">
        <title>Effector identification in a new, highly contiguous assembly of the strawberry crown rot pathogen Phytophthora cactorum.</title>
        <authorList>
            <person name="Armitage A.D."/>
            <person name="Nellist C.F."/>
            <person name="Bates H."/>
            <person name="Vickerstaff R.J."/>
            <person name="Harrison R.J."/>
        </authorList>
    </citation>
    <scope>NUCLEOTIDE SEQUENCE</scope>
    <source>
        <strain evidence="7">P421</strain>
    </source>
</reference>
<feature type="disulfide bond" evidence="4">
    <location>
        <begin position="163"/>
        <end position="172"/>
    </location>
</feature>
<dbReference type="GO" id="GO:0016020">
    <property type="term" value="C:membrane"/>
    <property type="evidence" value="ECO:0007669"/>
    <property type="project" value="InterPro"/>
</dbReference>
<dbReference type="AlphaFoldDB" id="A0A8T1H436"/>
<keyword evidence="1 5" id="KW-0732">Signal</keyword>
<dbReference type="Pfam" id="PF03160">
    <property type="entry name" value="Calx-beta"/>
    <property type="match status" value="1"/>
</dbReference>
<dbReference type="PROSITE" id="PS50026">
    <property type="entry name" value="EGF_3"/>
    <property type="match status" value="1"/>
</dbReference>
<evidence type="ECO:0000256" key="3">
    <source>
        <dbReference type="ARBA" id="ARBA00022837"/>
    </source>
</evidence>
<dbReference type="Pfam" id="PF00053">
    <property type="entry name" value="EGF_laminin"/>
    <property type="match status" value="1"/>
</dbReference>
<feature type="disulfide bond" evidence="4">
    <location>
        <begin position="144"/>
        <end position="154"/>
    </location>
</feature>
<evidence type="ECO:0000256" key="1">
    <source>
        <dbReference type="ARBA" id="ARBA00022729"/>
    </source>
</evidence>
<name>A0A8T1H436_9STRA</name>
<accession>A0A8T1H436</accession>
<feature type="chain" id="PRO_5035900172" description="EGF-like domain-containing protein" evidence="5">
    <location>
        <begin position="22"/>
        <end position="435"/>
    </location>
</feature>
<organism evidence="7 8">
    <name type="scientific">Phytophthora cactorum</name>
    <dbReference type="NCBI Taxonomy" id="29920"/>
    <lineage>
        <taxon>Eukaryota</taxon>
        <taxon>Sar</taxon>
        <taxon>Stramenopiles</taxon>
        <taxon>Oomycota</taxon>
        <taxon>Peronosporomycetes</taxon>
        <taxon>Peronosporales</taxon>
        <taxon>Peronosporaceae</taxon>
        <taxon>Phytophthora</taxon>
    </lineage>
</organism>
<feature type="non-terminal residue" evidence="7">
    <location>
        <position position="1"/>
    </location>
</feature>
<feature type="domain" description="EGF-like" evidence="6">
    <location>
        <begin position="140"/>
        <end position="173"/>
    </location>
</feature>
<dbReference type="InterPro" id="IPR038081">
    <property type="entry name" value="CalX-like_sf"/>
</dbReference>
<keyword evidence="4" id="KW-1015">Disulfide bond</keyword>
<dbReference type="VEuPathDB" id="FungiDB:PC110_g16493"/>
<evidence type="ECO:0000313" key="8">
    <source>
        <dbReference type="Proteomes" id="UP000760860"/>
    </source>
</evidence>
<dbReference type="EMBL" id="RCMV01001922">
    <property type="protein sequence ID" value="KAG3205543.1"/>
    <property type="molecule type" value="Genomic_DNA"/>
</dbReference>
<evidence type="ECO:0000256" key="5">
    <source>
        <dbReference type="SAM" id="SignalP"/>
    </source>
</evidence>
<protein>
    <recommendedName>
        <fullName evidence="6">EGF-like domain-containing protein</fullName>
    </recommendedName>
</protein>
<dbReference type="Proteomes" id="UP000760860">
    <property type="component" value="Unassembled WGS sequence"/>
</dbReference>
<evidence type="ECO:0000256" key="2">
    <source>
        <dbReference type="ARBA" id="ARBA00022737"/>
    </source>
</evidence>
<keyword evidence="3" id="KW-0106">Calcium</keyword>
<keyword evidence="2" id="KW-0677">Repeat</keyword>
<keyword evidence="4" id="KW-0245">EGF-like domain</keyword>
<dbReference type="GO" id="GO:0007154">
    <property type="term" value="P:cell communication"/>
    <property type="evidence" value="ECO:0007669"/>
    <property type="project" value="InterPro"/>
</dbReference>